<keyword evidence="3" id="KW-0597">Phosphoprotein</keyword>
<evidence type="ECO:0000256" key="10">
    <source>
        <dbReference type="SAM" id="MobiDB-lite"/>
    </source>
</evidence>
<evidence type="ECO:0000256" key="9">
    <source>
        <dbReference type="RuleBase" id="RU000304"/>
    </source>
</evidence>
<dbReference type="InterPro" id="IPR001849">
    <property type="entry name" value="PH_domain"/>
</dbReference>
<reference evidence="14 15" key="1">
    <citation type="submission" date="2024-03" db="EMBL/GenBank/DDBJ databases">
        <title>The Acrasis kona genome and developmental transcriptomes reveal deep origins of eukaryotic multicellular pathways.</title>
        <authorList>
            <person name="Sheikh S."/>
            <person name="Fu C.-J."/>
            <person name="Brown M.W."/>
            <person name="Baldauf S.L."/>
        </authorList>
    </citation>
    <scope>NUCLEOTIDE SEQUENCE [LARGE SCALE GENOMIC DNA]</scope>
    <source>
        <strain evidence="14 15">ATCC MYA-3509</strain>
    </source>
</reference>
<evidence type="ECO:0000256" key="6">
    <source>
        <dbReference type="ARBA" id="ARBA00022777"/>
    </source>
</evidence>
<accession>A0AAW2Z0V8</accession>
<evidence type="ECO:0000259" key="12">
    <source>
        <dbReference type="PROSITE" id="PS50011"/>
    </source>
</evidence>
<dbReference type="InterPro" id="IPR011009">
    <property type="entry name" value="Kinase-like_dom_sf"/>
</dbReference>
<dbReference type="Gene3D" id="3.30.200.20">
    <property type="entry name" value="Phosphorylase Kinase, domain 1"/>
    <property type="match status" value="1"/>
</dbReference>
<keyword evidence="7 8" id="KW-0067">ATP-binding</keyword>
<keyword evidence="5 8" id="KW-0547">Nucleotide-binding</keyword>
<dbReference type="AlphaFoldDB" id="A0AAW2Z0V8"/>
<dbReference type="Pfam" id="PF00069">
    <property type="entry name" value="Pkinase"/>
    <property type="match status" value="1"/>
</dbReference>
<dbReference type="GO" id="GO:0004674">
    <property type="term" value="F:protein serine/threonine kinase activity"/>
    <property type="evidence" value="ECO:0007669"/>
    <property type="project" value="UniProtKB-KW"/>
</dbReference>
<dbReference type="SMART" id="SM00233">
    <property type="entry name" value="PH"/>
    <property type="match status" value="1"/>
</dbReference>
<keyword evidence="6 14" id="KW-0418">Kinase</keyword>
<feature type="domain" description="Protein kinase" evidence="12">
    <location>
        <begin position="161"/>
        <end position="412"/>
    </location>
</feature>
<dbReference type="SMART" id="SM00133">
    <property type="entry name" value="S_TK_X"/>
    <property type="match status" value="1"/>
</dbReference>
<dbReference type="GO" id="GO:0005524">
    <property type="term" value="F:ATP binding"/>
    <property type="evidence" value="ECO:0007669"/>
    <property type="project" value="UniProtKB-UniRule"/>
</dbReference>
<dbReference type="InterPro" id="IPR008271">
    <property type="entry name" value="Ser/Thr_kinase_AS"/>
</dbReference>
<dbReference type="SUPFAM" id="SSF50729">
    <property type="entry name" value="PH domain-like"/>
    <property type="match status" value="1"/>
</dbReference>
<dbReference type="Gene3D" id="1.10.510.10">
    <property type="entry name" value="Transferase(Phosphotransferase) domain 1"/>
    <property type="match status" value="1"/>
</dbReference>
<sequence length="493" mass="56654">MSNINDDVVKCSGFMTKKGADVRFYLRRWFEIRGNFLFYYKNERSSGEMKPKGFIPLSGAEIDTSRISKLKIKIDSKFFTRTYELKVDNAKDYEMWVKAMKAVTNDPNRGADAVEAKKEIEKESKNNKVLFDRQKSVQGGSLMKKGSTFIKRKKEISLNDFEILVVVGRGSFGKVMKVRDLDTGEIFAMKAIKKSTILESNMIESTKNEQLIMRTIRHPFIVALHYAFQTPERLYLVQDFLSGGELFWHLQQDQKFSMEKARFYSAEIFMAIEHLHNNDIIYRDLKPENIVLDQNGHAVLTDFGLSKTELSSKHGNQTYTFCGTPEYLAPGAGHGKEVDWWSFGIMVYAFLMGHAPFYSDNTMKLYQMIMTTGRLAFPETLAPEAKDLITKLLDRDPETRLNAAGIRNHPFYQSIDWDKLELQEITPPFIPDNSDNDTKYFDTMFTDEDVRSESIVVAPSLSKKQHDDFDSMAYVRSRGKSVKPPPFNPSPSK</sequence>
<protein>
    <submittedName>
        <fullName evidence="14">Serine/threonine-protein kinase RAC</fullName>
    </submittedName>
</protein>
<evidence type="ECO:0000313" key="14">
    <source>
        <dbReference type="EMBL" id="KAL0483437.1"/>
    </source>
</evidence>
<dbReference type="InterPro" id="IPR000719">
    <property type="entry name" value="Prot_kinase_dom"/>
</dbReference>
<evidence type="ECO:0000256" key="5">
    <source>
        <dbReference type="ARBA" id="ARBA00022741"/>
    </source>
</evidence>
<evidence type="ECO:0000256" key="7">
    <source>
        <dbReference type="ARBA" id="ARBA00022840"/>
    </source>
</evidence>
<evidence type="ECO:0000259" key="11">
    <source>
        <dbReference type="PROSITE" id="PS50003"/>
    </source>
</evidence>
<dbReference type="InterPro" id="IPR000961">
    <property type="entry name" value="AGC-kinase_C"/>
</dbReference>
<feature type="compositionally biased region" description="Pro residues" evidence="10">
    <location>
        <begin position="483"/>
        <end position="493"/>
    </location>
</feature>
<dbReference type="Proteomes" id="UP001431209">
    <property type="component" value="Unassembled WGS sequence"/>
</dbReference>
<dbReference type="Gene3D" id="2.30.29.30">
    <property type="entry name" value="Pleckstrin-homology domain (PH domain)/Phosphotyrosine-binding domain (PTB)"/>
    <property type="match status" value="1"/>
</dbReference>
<evidence type="ECO:0000259" key="13">
    <source>
        <dbReference type="PROSITE" id="PS51285"/>
    </source>
</evidence>
<dbReference type="InterPro" id="IPR045270">
    <property type="entry name" value="STKc_AGC"/>
</dbReference>
<dbReference type="PANTHER" id="PTHR24351">
    <property type="entry name" value="RIBOSOMAL PROTEIN S6 KINASE"/>
    <property type="match status" value="1"/>
</dbReference>
<proteinExistence type="inferred from homology"/>
<dbReference type="SUPFAM" id="SSF56112">
    <property type="entry name" value="Protein kinase-like (PK-like)"/>
    <property type="match status" value="1"/>
</dbReference>
<evidence type="ECO:0000313" key="15">
    <source>
        <dbReference type="Proteomes" id="UP001431209"/>
    </source>
</evidence>
<feature type="domain" description="PH" evidence="11">
    <location>
        <begin position="8"/>
        <end position="105"/>
    </location>
</feature>
<dbReference type="CDD" id="cd05123">
    <property type="entry name" value="STKc_AGC"/>
    <property type="match status" value="1"/>
</dbReference>
<evidence type="ECO:0000256" key="8">
    <source>
        <dbReference type="PROSITE-ProRule" id="PRU10141"/>
    </source>
</evidence>
<dbReference type="Pfam" id="PF00169">
    <property type="entry name" value="PH"/>
    <property type="match status" value="1"/>
</dbReference>
<dbReference type="InterPro" id="IPR017441">
    <property type="entry name" value="Protein_kinase_ATP_BS"/>
</dbReference>
<comment type="similarity">
    <text evidence="1">Belongs to the protein kinase superfamily. AGC Ser/Thr protein kinase family. RAC subfamily.</text>
</comment>
<dbReference type="EMBL" id="JAOPGA020000960">
    <property type="protein sequence ID" value="KAL0483437.1"/>
    <property type="molecule type" value="Genomic_DNA"/>
</dbReference>
<feature type="domain" description="AGC-kinase C-terminal" evidence="13">
    <location>
        <begin position="413"/>
        <end position="484"/>
    </location>
</feature>
<feature type="binding site" evidence="8">
    <location>
        <position position="194"/>
    </location>
    <ligand>
        <name>ATP</name>
        <dbReference type="ChEBI" id="CHEBI:30616"/>
    </ligand>
</feature>
<evidence type="ECO:0000256" key="3">
    <source>
        <dbReference type="ARBA" id="ARBA00022553"/>
    </source>
</evidence>
<keyword evidence="4" id="KW-0808">Transferase</keyword>
<dbReference type="InterPro" id="IPR011993">
    <property type="entry name" value="PH-like_dom_sf"/>
</dbReference>
<dbReference type="SMART" id="SM00220">
    <property type="entry name" value="S_TKc"/>
    <property type="match status" value="1"/>
</dbReference>
<evidence type="ECO:0000256" key="4">
    <source>
        <dbReference type="ARBA" id="ARBA00022679"/>
    </source>
</evidence>
<dbReference type="PROSITE" id="PS00108">
    <property type="entry name" value="PROTEIN_KINASE_ST"/>
    <property type="match status" value="1"/>
</dbReference>
<dbReference type="PROSITE" id="PS50003">
    <property type="entry name" value="PH_DOMAIN"/>
    <property type="match status" value="1"/>
</dbReference>
<name>A0AAW2Z0V8_9EUKA</name>
<evidence type="ECO:0000256" key="1">
    <source>
        <dbReference type="ARBA" id="ARBA00006935"/>
    </source>
</evidence>
<feature type="region of interest" description="Disordered" evidence="10">
    <location>
        <begin position="468"/>
        <end position="493"/>
    </location>
</feature>
<evidence type="ECO:0000256" key="2">
    <source>
        <dbReference type="ARBA" id="ARBA00022527"/>
    </source>
</evidence>
<keyword evidence="15" id="KW-1185">Reference proteome</keyword>
<dbReference type="FunFam" id="1.10.510.10:FF:000008">
    <property type="entry name" value="Non-specific serine/threonine protein kinase"/>
    <property type="match status" value="1"/>
</dbReference>
<dbReference type="PROSITE" id="PS50011">
    <property type="entry name" value="PROTEIN_KINASE_DOM"/>
    <property type="match status" value="1"/>
</dbReference>
<organism evidence="14 15">
    <name type="scientific">Acrasis kona</name>
    <dbReference type="NCBI Taxonomy" id="1008807"/>
    <lineage>
        <taxon>Eukaryota</taxon>
        <taxon>Discoba</taxon>
        <taxon>Heterolobosea</taxon>
        <taxon>Tetramitia</taxon>
        <taxon>Eutetramitia</taxon>
        <taxon>Acrasidae</taxon>
        <taxon>Acrasis</taxon>
    </lineage>
</organism>
<dbReference type="FunFam" id="3.30.200.20:FF:000042">
    <property type="entry name" value="Aurora kinase A"/>
    <property type="match status" value="1"/>
</dbReference>
<dbReference type="PROSITE" id="PS51285">
    <property type="entry name" value="AGC_KINASE_CTER"/>
    <property type="match status" value="1"/>
</dbReference>
<comment type="caution">
    <text evidence="14">The sequence shown here is derived from an EMBL/GenBank/DDBJ whole genome shotgun (WGS) entry which is preliminary data.</text>
</comment>
<keyword evidence="2 9" id="KW-0723">Serine/threonine-protein kinase</keyword>
<dbReference type="PROSITE" id="PS00107">
    <property type="entry name" value="PROTEIN_KINASE_ATP"/>
    <property type="match status" value="1"/>
</dbReference>
<gene>
    <name evidence="14" type="ORF">AKO1_014775</name>
</gene>